<dbReference type="VEuPathDB" id="FungiDB:YALI1_C24767g"/>
<dbReference type="Proteomes" id="UP000256601">
    <property type="component" value="Unassembled WGS sequence"/>
</dbReference>
<gene>
    <name evidence="1" type="ORF">B0I71DRAFT_21041</name>
</gene>
<proteinExistence type="predicted"/>
<evidence type="ECO:0000313" key="2">
    <source>
        <dbReference type="Proteomes" id="UP000256601"/>
    </source>
</evidence>
<evidence type="ECO:0000313" key="1">
    <source>
        <dbReference type="EMBL" id="RDW22820.1"/>
    </source>
</evidence>
<organism evidence="1 2">
    <name type="scientific">Yarrowia lipolytica</name>
    <name type="common">Candida lipolytica</name>
    <dbReference type="NCBI Taxonomy" id="4952"/>
    <lineage>
        <taxon>Eukaryota</taxon>
        <taxon>Fungi</taxon>
        <taxon>Dikarya</taxon>
        <taxon>Ascomycota</taxon>
        <taxon>Saccharomycotina</taxon>
        <taxon>Dipodascomycetes</taxon>
        <taxon>Dipodascales</taxon>
        <taxon>Dipodascales incertae sedis</taxon>
        <taxon>Yarrowia</taxon>
    </lineage>
</organism>
<protein>
    <submittedName>
        <fullName evidence="1">Uncharacterized protein</fullName>
    </submittedName>
</protein>
<accession>A0A371BYS3</accession>
<dbReference type="AlphaFoldDB" id="A0A371BYS3"/>
<reference evidence="1 2" key="1">
    <citation type="submission" date="2018-07" db="EMBL/GenBank/DDBJ databases">
        <title>Draft Genome Assemblies for Five Robust Yarrowia lipolytica Strains Exhibiting High Lipid Production and Pentose Sugar Utilization and Sugar Alcohol Secretion from Undetoxified Lignocellulosic Biomass Hydrolysates.</title>
        <authorList>
            <consortium name="DOE Joint Genome Institute"/>
            <person name="Walker C."/>
            <person name="Ryu S."/>
            <person name="Na H."/>
            <person name="Zane M."/>
            <person name="LaButti K."/>
            <person name="Lipzen A."/>
            <person name="Haridas S."/>
            <person name="Barry K."/>
            <person name="Grigoriev I.V."/>
            <person name="Quarterman J."/>
            <person name="Slininger P."/>
            <person name="Dien B."/>
            <person name="Trinh C.T."/>
        </authorList>
    </citation>
    <scope>NUCLEOTIDE SEQUENCE [LARGE SCALE GENOMIC DNA]</scope>
    <source>
        <strain evidence="1 2">YB392</strain>
    </source>
</reference>
<dbReference type="EMBL" id="KZ857348">
    <property type="protein sequence ID" value="RDW22820.1"/>
    <property type="molecule type" value="Genomic_DNA"/>
</dbReference>
<sequence length="175" mass="19843">MVYAVIKTPDEAFREDDNAKQSIQTLRISSRTVSEMGIKNLIPRTGEYKVFPPGHFTKDLARYVRFSSASYGQSFMRLLGIGLFDVPFSTTAVHHSEHHTFAHHAGVSLDQILLSKKCYSDKRRCILPVAFCWTIHCCGPRSQSGSSDKQRNLGSRRRAHLYVLSVRHTRPTTAF</sequence>
<dbReference type="VEuPathDB" id="FungiDB:YALI0_D23419g"/>
<name>A0A371BYS3_YARLL</name>